<evidence type="ECO:0000313" key="7">
    <source>
        <dbReference type="Proteomes" id="UP000289257"/>
    </source>
</evidence>
<evidence type="ECO:0008006" key="8">
    <source>
        <dbReference type="Google" id="ProtNLM"/>
    </source>
</evidence>
<evidence type="ECO:0000256" key="1">
    <source>
        <dbReference type="ARBA" id="ARBA00004236"/>
    </source>
</evidence>
<dbReference type="InterPro" id="IPR046357">
    <property type="entry name" value="PPIase_dom_sf"/>
</dbReference>
<gene>
    <name evidence="6" type="ORF">EOT05_01780</name>
</gene>
<name>A0A4Q0AHM2_9BACT</name>
<dbReference type="InterPro" id="IPR052029">
    <property type="entry name" value="PpiD_chaperone"/>
</dbReference>
<keyword evidence="3 5" id="KW-0472">Membrane</keyword>
<evidence type="ECO:0000256" key="3">
    <source>
        <dbReference type="ARBA" id="ARBA00023136"/>
    </source>
</evidence>
<dbReference type="EMBL" id="SCKX01000001">
    <property type="protein sequence ID" value="RWZ78469.1"/>
    <property type="molecule type" value="Genomic_DNA"/>
</dbReference>
<evidence type="ECO:0000256" key="5">
    <source>
        <dbReference type="SAM" id="Phobius"/>
    </source>
</evidence>
<dbReference type="GO" id="GO:0005886">
    <property type="term" value="C:plasma membrane"/>
    <property type="evidence" value="ECO:0007669"/>
    <property type="project" value="UniProtKB-SubCell"/>
</dbReference>
<accession>A0A4Q0AHM2</accession>
<reference evidence="6" key="1">
    <citation type="submission" date="2019-01" db="EMBL/GenBank/DDBJ databases">
        <title>Genomic signatures and co-occurrence patterns of the ultra-small Saccharimodia (Patescibacteria phylum) suggest a symbiotic lifestyle.</title>
        <authorList>
            <person name="Lemos L."/>
            <person name="Medeiros J."/>
            <person name="Andreote F."/>
            <person name="Fernandes G."/>
            <person name="Varani A."/>
            <person name="Oliveira G."/>
            <person name="Pylro V."/>
        </authorList>
    </citation>
    <scope>NUCLEOTIDE SEQUENCE [LARGE SCALE GENOMIC DNA]</scope>
    <source>
        <strain evidence="6">AMD02</strain>
    </source>
</reference>
<dbReference type="Pfam" id="PF13624">
    <property type="entry name" value="SurA_N_3"/>
    <property type="match status" value="1"/>
</dbReference>
<evidence type="ECO:0000256" key="2">
    <source>
        <dbReference type="ARBA" id="ARBA00022475"/>
    </source>
</evidence>
<dbReference type="InterPro" id="IPR027304">
    <property type="entry name" value="Trigger_fact/SurA_dom_sf"/>
</dbReference>
<comment type="subcellular location">
    <subcellularLocation>
        <location evidence="1">Cell membrane</location>
    </subcellularLocation>
</comment>
<dbReference type="AlphaFoldDB" id="A0A4Q0AHM2"/>
<evidence type="ECO:0000313" key="6">
    <source>
        <dbReference type="EMBL" id="RWZ78469.1"/>
    </source>
</evidence>
<dbReference type="Proteomes" id="UP000289257">
    <property type="component" value="Unassembled WGS sequence"/>
</dbReference>
<keyword evidence="5" id="KW-0812">Transmembrane</keyword>
<proteinExistence type="predicted"/>
<comment type="caution">
    <text evidence="6">The sequence shown here is derived from an EMBL/GenBank/DDBJ whole genome shotgun (WGS) entry which is preliminary data.</text>
</comment>
<dbReference type="PANTHER" id="PTHR47529:SF1">
    <property type="entry name" value="PERIPLASMIC CHAPERONE PPID"/>
    <property type="match status" value="1"/>
</dbReference>
<keyword evidence="5" id="KW-1133">Transmembrane helix</keyword>
<feature type="transmembrane region" description="Helical" evidence="5">
    <location>
        <begin position="59"/>
        <end position="83"/>
    </location>
</feature>
<dbReference type="Gene3D" id="3.10.50.40">
    <property type="match status" value="1"/>
</dbReference>
<dbReference type="SUPFAM" id="SSF109998">
    <property type="entry name" value="Triger factor/SurA peptide-binding domain-like"/>
    <property type="match status" value="1"/>
</dbReference>
<evidence type="ECO:0000256" key="4">
    <source>
        <dbReference type="ARBA" id="ARBA00023186"/>
    </source>
</evidence>
<keyword evidence="2" id="KW-1003">Cell membrane</keyword>
<protein>
    <recommendedName>
        <fullName evidence="8">PpiC domain-containing protein</fullName>
    </recommendedName>
</protein>
<organism evidence="6 7">
    <name type="scientific">Candidatus Microsaccharimonas sossegonensis</name>
    <dbReference type="NCBI Taxonomy" id="2506948"/>
    <lineage>
        <taxon>Bacteria</taxon>
        <taxon>Candidatus Saccharimonadota</taxon>
        <taxon>Candidatus Saccharimonadia</taxon>
        <taxon>Candidatus Saccharimonadales</taxon>
        <taxon>Candidatus Saccharimonadaceae</taxon>
        <taxon>Candidatus Microsaccharimonas</taxon>
    </lineage>
</organism>
<dbReference type="PANTHER" id="PTHR47529">
    <property type="entry name" value="PEPTIDYL-PROLYL CIS-TRANS ISOMERASE D"/>
    <property type="match status" value="1"/>
</dbReference>
<keyword evidence="7" id="KW-1185">Reference proteome</keyword>
<keyword evidence="4" id="KW-0143">Chaperone</keyword>
<dbReference type="GO" id="GO:0003755">
    <property type="term" value="F:peptidyl-prolyl cis-trans isomerase activity"/>
    <property type="evidence" value="ECO:0007669"/>
    <property type="project" value="InterPro"/>
</dbReference>
<sequence>MRSSKEIMKKLLNKIPRLGKKATPESSRITTETIAEHRERILAGGRRFKYPVQYARHRLVFNAIIITIATLIVLVGVGIWQLYSVQNTSDFMYRVTRVLPVPVATIDGQPVLYSDYLMKYRSSIHYLETKERVNLKTQDGKRQSDFVKSQAMDDALADAYATKLAKDRNITVTDAELQTFLKQQRNSTDGEVSQSTYDAVILDYYGWTPQEYARAMQIKLLRQKVSFAIDTDANSVSKTVGATIAAGNTNLKSVTETVNKTAKVQVVYGALGFVPKTNQDGGLTAAATKLQKGQISSVIQSTTGEGYYYVKLLDVNDTQVNYEYVHIPLTAFTKQLQAAKDQKKVQEYIKVPEVNTTPAQQ</sequence>